<dbReference type="KEGG" id="wma:WM2015_1784"/>
<protein>
    <recommendedName>
        <fullName evidence="7">Response regulator receiver modulated diguanylate cyclase</fullName>
    </recommendedName>
</protein>
<dbReference type="RefSeq" id="WP_082169600.1">
    <property type="nucleotide sequence ID" value="NZ_CP012154.1"/>
</dbReference>
<accession>A0A0K0XWZ4</accession>
<dbReference type="InterPro" id="IPR011006">
    <property type="entry name" value="CheY-like_superfamily"/>
</dbReference>
<keyword evidence="6" id="KW-1185">Reference proteome</keyword>
<evidence type="ECO:0000259" key="4">
    <source>
        <dbReference type="PROSITE" id="PS50887"/>
    </source>
</evidence>
<dbReference type="SUPFAM" id="SSF55073">
    <property type="entry name" value="Nucleotide cyclase"/>
    <property type="match status" value="1"/>
</dbReference>
<organism evidence="5 6">
    <name type="scientific">Wenzhouxiangella marina</name>
    <dbReference type="NCBI Taxonomy" id="1579979"/>
    <lineage>
        <taxon>Bacteria</taxon>
        <taxon>Pseudomonadati</taxon>
        <taxon>Pseudomonadota</taxon>
        <taxon>Gammaproteobacteria</taxon>
        <taxon>Chromatiales</taxon>
        <taxon>Wenzhouxiangellaceae</taxon>
        <taxon>Wenzhouxiangella</taxon>
    </lineage>
</organism>
<dbReference type="PANTHER" id="PTHR44591:SF3">
    <property type="entry name" value="RESPONSE REGULATORY DOMAIN-CONTAINING PROTEIN"/>
    <property type="match status" value="1"/>
</dbReference>
<evidence type="ECO:0000259" key="3">
    <source>
        <dbReference type="PROSITE" id="PS50110"/>
    </source>
</evidence>
<dbReference type="Pfam" id="PF00072">
    <property type="entry name" value="Response_reg"/>
    <property type="match status" value="1"/>
</dbReference>
<dbReference type="InterPro" id="IPR001789">
    <property type="entry name" value="Sig_transdc_resp-reg_receiver"/>
</dbReference>
<dbReference type="CDD" id="cd17546">
    <property type="entry name" value="REC_hyHK_CKI1_RcsC-like"/>
    <property type="match status" value="1"/>
</dbReference>
<sequence length="307" mass="34979">MLEASKQSPPTRRVLFVDDSRLMRYAGSKFLSGVCDLVMAENGEEAWQRLNQDPDIELIFTDLMMPVMDGNELIRTIRACPDRRIKQLPILVVTGNEESNARALALDAGATAFISKPFSADDLTGALRVHLEGEMPDARLVTHDADYPPESGLLNNVPEPEYYYLRIEQAFSFHRRQNLDLALMHVKLNNYRDLRKQHGNAWAESVMRNLRYFLHRELRQEDSLHRTSDDLYSVILMGTHKPGARYLVSRLRRALAGARVRFASQDVELSVRFGIQFPDLNSEESPARMLSAAHALFDLNGNVARIR</sequence>
<dbReference type="PANTHER" id="PTHR44591">
    <property type="entry name" value="STRESS RESPONSE REGULATOR PROTEIN 1"/>
    <property type="match status" value="1"/>
</dbReference>
<dbReference type="EMBL" id="CP012154">
    <property type="protein sequence ID" value="AKS42151.1"/>
    <property type="molecule type" value="Genomic_DNA"/>
</dbReference>
<feature type="domain" description="GGDEF" evidence="4">
    <location>
        <begin position="179"/>
        <end position="307"/>
    </location>
</feature>
<dbReference type="SMART" id="SM00448">
    <property type="entry name" value="REC"/>
    <property type="match status" value="1"/>
</dbReference>
<dbReference type="Gene3D" id="3.40.50.2300">
    <property type="match status" value="1"/>
</dbReference>
<evidence type="ECO:0000313" key="5">
    <source>
        <dbReference type="EMBL" id="AKS42151.1"/>
    </source>
</evidence>
<dbReference type="PROSITE" id="PS50887">
    <property type="entry name" value="GGDEF"/>
    <property type="match status" value="1"/>
</dbReference>
<feature type="modified residue" description="4-aspartylphosphate" evidence="2">
    <location>
        <position position="62"/>
    </location>
</feature>
<dbReference type="Proteomes" id="UP000066624">
    <property type="component" value="Chromosome"/>
</dbReference>
<dbReference type="AlphaFoldDB" id="A0A0K0XWZ4"/>
<gene>
    <name evidence="5" type="ORF">WM2015_1784</name>
</gene>
<dbReference type="Pfam" id="PF00990">
    <property type="entry name" value="GGDEF"/>
    <property type="match status" value="1"/>
</dbReference>
<dbReference type="PROSITE" id="PS50110">
    <property type="entry name" value="RESPONSE_REGULATORY"/>
    <property type="match status" value="1"/>
</dbReference>
<feature type="domain" description="Response regulatory" evidence="3">
    <location>
        <begin position="13"/>
        <end position="131"/>
    </location>
</feature>
<evidence type="ECO:0008006" key="7">
    <source>
        <dbReference type="Google" id="ProtNLM"/>
    </source>
</evidence>
<proteinExistence type="predicted"/>
<dbReference type="STRING" id="1579979.WM2015_1784"/>
<dbReference type="OrthoDB" id="9812260at2"/>
<dbReference type="InterPro" id="IPR029787">
    <property type="entry name" value="Nucleotide_cyclase"/>
</dbReference>
<dbReference type="GO" id="GO:0000160">
    <property type="term" value="P:phosphorelay signal transduction system"/>
    <property type="evidence" value="ECO:0007669"/>
    <property type="project" value="InterPro"/>
</dbReference>
<dbReference type="InterPro" id="IPR000160">
    <property type="entry name" value="GGDEF_dom"/>
</dbReference>
<keyword evidence="1 2" id="KW-0597">Phosphoprotein</keyword>
<evidence type="ECO:0000313" key="6">
    <source>
        <dbReference type="Proteomes" id="UP000066624"/>
    </source>
</evidence>
<dbReference type="InterPro" id="IPR043128">
    <property type="entry name" value="Rev_trsase/Diguanyl_cyclase"/>
</dbReference>
<dbReference type="Gene3D" id="3.30.70.270">
    <property type="match status" value="1"/>
</dbReference>
<dbReference type="SUPFAM" id="SSF52172">
    <property type="entry name" value="CheY-like"/>
    <property type="match status" value="1"/>
</dbReference>
<reference evidence="5 6" key="1">
    <citation type="submission" date="2015-07" db="EMBL/GenBank/DDBJ databases">
        <authorList>
            <person name="Noorani M."/>
        </authorList>
    </citation>
    <scope>NUCLEOTIDE SEQUENCE [LARGE SCALE GENOMIC DNA]</scope>
    <source>
        <strain evidence="5 6">KCTC 42284</strain>
    </source>
</reference>
<evidence type="ECO:0000256" key="2">
    <source>
        <dbReference type="PROSITE-ProRule" id="PRU00169"/>
    </source>
</evidence>
<name>A0A0K0XWZ4_9GAMM</name>
<dbReference type="InterPro" id="IPR050595">
    <property type="entry name" value="Bact_response_regulator"/>
</dbReference>
<evidence type="ECO:0000256" key="1">
    <source>
        <dbReference type="ARBA" id="ARBA00022553"/>
    </source>
</evidence>